<keyword evidence="3" id="KW-1185">Reference proteome</keyword>
<evidence type="ECO:0000313" key="3">
    <source>
        <dbReference type="Proteomes" id="UP001321492"/>
    </source>
</evidence>
<comment type="caution">
    <text evidence="2">The sequence shown here is derived from an EMBL/GenBank/DDBJ whole genome shotgun (WGS) entry which is preliminary data.</text>
</comment>
<reference evidence="2 3" key="1">
    <citation type="submission" date="2023-05" db="EMBL/GenBank/DDBJ databases">
        <title>Chelatococcus sp. nov., a moderately thermophilic bacterium isolated from hot spring microbial mat.</title>
        <authorList>
            <person name="Hu C.-J."/>
            <person name="Li W.-J."/>
        </authorList>
    </citation>
    <scope>NUCLEOTIDE SEQUENCE [LARGE SCALE GENOMIC DNA]</scope>
    <source>
        <strain evidence="2 3">SYSU G07232</strain>
    </source>
</reference>
<dbReference type="EMBL" id="JASJEV010000025">
    <property type="protein sequence ID" value="MDJ1160263.1"/>
    <property type="molecule type" value="Genomic_DNA"/>
</dbReference>
<feature type="region of interest" description="Disordered" evidence="1">
    <location>
        <begin position="1"/>
        <end position="33"/>
    </location>
</feature>
<evidence type="ECO:0000313" key="2">
    <source>
        <dbReference type="EMBL" id="MDJ1160263.1"/>
    </source>
</evidence>
<gene>
    <name evidence="2" type="ORF">QNA08_18785</name>
</gene>
<name>A0ABT7ALK4_9HYPH</name>
<evidence type="ECO:0000256" key="1">
    <source>
        <dbReference type="SAM" id="MobiDB-lite"/>
    </source>
</evidence>
<organism evidence="2 3">
    <name type="scientific">Chelatococcus albus</name>
    <dbReference type="NCBI Taxonomy" id="3047466"/>
    <lineage>
        <taxon>Bacteria</taxon>
        <taxon>Pseudomonadati</taxon>
        <taxon>Pseudomonadota</taxon>
        <taxon>Alphaproteobacteria</taxon>
        <taxon>Hyphomicrobiales</taxon>
        <taxon>Chelatococcaceae</taxon>
        <taxon>Chelatococcus</taxon>
    </lineage>
</organism>
<dbReference type="Proteomes" id="UP001321492">
    <property type="component" value="Unassembled WGS sequence"/>
</dbReference>
<proteinExistence type="predicted"/>
<accession>A0ABT7ALK4</accession>
<sequence length="109" mass="11273">MTRQSADAPSHSREARVGGALGRSSASPRSPCRPIPLCTECGTCGRQARVELEVLLSICAPQDLHLRCLTCGGPVRAWIPAETDEAGASAAPAADPAHTRRAAAASDAR</sequence>
<feature type="compositionally biased region" description="Low complexity" evidence="1">
    <location>
        <begin position="23"/>
        <end position="33"/>
    </location>
</feature>
<feature type="compositionally biased region" description="Low complexity" evidence="1">
    <location>
        <begin position="86"/>
        <end position="109"/>
    </location>
</feature>
<protein>
    <submittedName>
        <fullName evidence="2">Uncharacterized protein</fullName>
    </submittedName>
</protein>
<feature type="region of interest" description="Disordered" evidence="1">
    <location>
        <begin position="84"/>
        <end position="109"/>
    </location>
</feature>
<dbReference type="RefSeq" id="WP_283742261.1">
    <property type="nucleotide sequence ID" value="NZ_JASJEV010000025.1"/>
</dbReference>